<dbReference type="Proteomes" id="UP000242662">
    <property type="component" value="Unassembled WGS sequence"/>
</dbReference>
<dbReference type="AlphaFoldDB" id="A0A1G6HRB6"/>
<dbReference type="InterPro" id="IPR013324">
    <property type="entry name" value="RNA_pol_sigma_r3/r4-like"/>
</dbReference>
<keyword evidence="2" id="KW-1185">Reference proteome</keyword>
<name>A0A1G6HRB6_9BACI</name>
<reference evidence="2" key="1">
    <citation type="submission" date="2016-09" db="EMBL/GenBank/DDBJ databases">
        <authorList>
            <person name="Varghese N."/>
            <person name="Submissions S."/>
        </authorList>
    </citation>
    <scope>NUCLEOTIDE SEQUENCE [LARGE SCALE GENOMIC DNA]</scope>
    <source>
        <strain evidence="2">25nlg</strain>
    </source>
</reference>
<evidence type="ECO:0000313" key="2">
    <source>
        <dbReference type="Proteomes" id="UP000242662"/>
    </source>
</evidence>
<gene>
    <name evidence="1" type="ORF">SAMN05421737_104137</name>
</gene>
<dbReference type="RefSeq" id="WP_090775260.1">
    <property type="nucleotide sequence ID" value="NZ_FMYM01000004.1"/>
</dbReference>
<dbReference type="SUPFAM" id="SSF88659">
    <property type="entry name" value="Sigma3 and sigma4 domains of RNA polymerase sigma factors"/>
    <property type="match status" value="1"/>
</dbReference>
<dbReference type="OrthoDB" id="1954586at2"/>
<organism evidence="1 2">
    <name type="scientific">Shouchella lonarensis</name>
    <dbReference type="NCBI Taxonomy" id="1464122"/>
    <lineage>
        <taxon>Bacteria</taxon>
        <taxon>Bacillati</taxon>
        <taxon>Bacillota</taxon>
        <taxon>Bacilli</taxon>
        <taxon>Bacillales</taxon>
        <taxon>Bacillaceae</taxon>
        <taxon>Shouchella</taxon>
    </lineage>
</organism>
<accession>A0A1G6HRB6</accession>
<dbReference type="EMBL" id="FMYM01000004">
    <property type="protein sequence ID" value="SDB96724.1"/>
    <property type="molecule type" value="Genomic_DNA"/>
</dbReference>
<dbReference type="STRING" id="1464122.SAMN05421737_104137"/>
<sequence length="129" mass="15473">MSTTRIVIRNYNEVMKEISIIEDLIAVTKKERDDWWEGGRLYKLVPLDNAAWRVDRLNERLSEMYQVLEELEYKRKEIEYKLSRLGGLEYQVAYKRYVEGKPLKAIARELCYSLERIKQVSAKINRQKV</sequence>
<protein>
    <submittedName>
        <fullName evidence="1">Uncharacterized protein</fullName>
    </submittedName>
</protein>
<evidence type="ECO:0000313" key="1">
    <source>
        <dbReference type="EMBL" id="SDB96724.1"/>
    </source>
</evidence>
<proteinExistence type="predicted"/>